<dbReference type="EMBL" id="JBHLYR010000024">
    <property type="protein sequence ID" value="MFB9991791.1"/>
    <property type="molecule type" value="Genomic_DNA"/>
</dbReference>
<dbReference type="PANTHER" id="PTHR36194:SF1">
    <property type="entry name" value="S-LAYER-LIKE PROTEIN"/>
    <property type="match status" value="1"/>
</dbReference>
<dbReference type="RefSeq" id="WP_380007478.1">
    <property type="nucleotide sequence ID" value="NZ_JBHLYR010000024.1"/>
</dbReference>
<protein>
    <submittedName>
        <fullName evidence="3">DUF4384 domain-containing protein</fullName>
    </submittedName>
</protein>
<organism evidence="3 4">
    <name type="scientific">Deinococcus oregonensis</name>
    <dbReference type="NCBI Taxonomy" id="1805970"/>
    <lineage>
        <taxon>Bacteria</taxon>
        <taxon>Thermotogati</taxon>
        <taxon>Deinococcota</taxon>
        <taxon>Deinococci</taxon>
        <taxon>Deinococcales</taxon>
        <taxon>Deinococcaceae</taxon>
        <taxon>Deinococcus</taxon>
    </lineage>
</organism>
<sequence length="202" mass="21915">MSTLNTVSKKLALLTAVSTLALSSVSAPAFATPRLSAQSIIVNPVQTNLTARVWVDRDPSGTRVPNYSVGDRITLYTTVNENAYVYLFNVNPDGTTDQILPNRISASNYVRAGTTRAFPATGDQFTFDITGPSGQNRVLVIASRRALNLSELSSYQKGQSFATVKPQTPERLAQALSIVVNPVAQPVPQQDWVSDTAFYNVY</sequence>
<dbReference type="Proteomes" id="UP001589733">
    <property type="component" value="Unassembled WGS sequence"/>
</dbReference>
<evidence type="ECO:0000313" key="3">
    <source>
        <dbReference type="EMBL" id="MFB9991791.1"/>
    </source>
</evidence>
<gene>
    <name evidence="3" type="ORF">ACFFLM_07400</name>
</gene>
<name>A0ABV6B003_9DEIO</name>
<comment type="caution">
    <text evidence="3">The sequence shown here is derived from an EMBL/GenBank/DDBJ whole genome shotgun (WGS) entry which is preliminary data.</text>
</comment>
<dbReference type="PANTHER" id="PTHR36194">
    <property type="entry name" value="S-LAYER-LIKE PROTEIN"/>
    <property type="match status" value="1"/>
</dbReference>
<dbReference type="Pfam" id="PF14326">
    <property type="entry name" value="DUF4384"/>
    <property type="match status" value="1"/>
</dbReference>
<reference evidence="3 4" key="1">
    <citation type="submission" date="2024-09" db="EMBL/GenBank/DDBJ databases">
        <authorList>
            <person name="Sun Q."/>
            <person name="Mori K."/>
        </authorList>
    </citation>
    <scope>NUCLEOTIDE SEQUENCE [LARGE SCALE GENOMIC DNA]</scope>
    <source>
        <strain evidence="3 4">JCM 13503</strain>
    </source>
</reference>
<accession>A0ABV6B003</accession>
<keyword evidence="4" id="KW-1185">Reference proteome</keyword>
<feature type="domain" description="DUF4384" evidence="2">
    <location>
        <begin position="67"/>
        <end position="145"/>
    </location>
</feature>
<evidence type="ECO:0000256" key="1">
    <source>
        <dbReference type="SAM" id="SignalP"/>
    </source>
</evidence>
<dbReference type="InterPro" id="IPR025493">
    <property type="entry name" value="DUF4384"/>
</dbReference>
<feature type="signal peptide" evidence="1">
    <location>
        <begin position="1"/>
        <end position="31"/>
    </location>
</feature>
<evidence type="ECO:0000259" key="2">
    <source>
        <dbReference type="Pfam" id="PF14326"/>
    </source>
</evidence>
<proteinExistence type="predicted"/>
<feature type="chain" id="PRO_5045376250" evidence="1">
    <location>
        <begin position="32"/>
        <end position="202"/>
    </location>
</feature>
<keyword evidence="1" id="KW-0732">Signal</keyword>
<evidence type="ECO:0000313" key="4">
    <source>
        <dbReference type="Proteomes" id="UP001589733"/>
    </source>
</evidence>